<gene>
    <name evidence="1" type="ORF">IQ266_26550</name>
</gene>
<organism evidence="1 2">
    <name type="scientific">Romeriopsis navalis LEGE 11480</name>
    <dbReference type="NCBI Taxonomy" id="2777977"/>
    <lineage>
        <taxon>Bacteria</taxon>
        <taxon>Bacillati</taxon>
        <taxon>Cyanobacteriota</taxon>
        <taxon>Cyanophyceae</taxon>
        <taxon>Leptolyngbyales</taxon>
        <taxon>Leptolyngbyaceae</taxon>
        <taxon>Romeriopsis</taxon>
        <taxon>Romeriopsis navalis</taxon>
    </lineage>
</organism>
<name>A0A928VRB0_9CYAN</name>
<evidence type="ECO:0000313" key="2">
    <source>
        <dbReference type="Proteomes" id="UP000625316"/>
    </source>
</evidence>
<protein>
    <recommendedName>
        <fullName evidence="3">Transcriptional regulator</fullName>
    </recommendedName>
</protein>
<dbReference type="Proteomes" id="UP000625316">
    <property type="component" value="Unassembled WGS sequence"/>
</dbReference>
<proteinExistence type="predicted"/>
<dbReference type="EMBL" id="JADEXQ010000175">
    <property type="protein sequence ID" value="MBE9033298.1"/>
    <property type="molecule type" value="Genomic_DNA"/>
</dbReference>
<sequence length="82" mass="9416">MDLSDVADLKRLTDFPPHLIQDEATLQATQTWINQLLDGQLDDDIRDYLRVLGMLVYEYEARTEVIPLRSPEERAQALTAEA</sequence>
<accession>A0A928VRB0</accession>
<reference evidence="1" key="1">
    <citation type="submission" date="2020-10" db="EMBL/GenBank/DDBJ databases">
        <authorList>
            <person name="Castelo-Branco R."/>
            <person name="Eusebio N."/>
            <person name="Adriana R."/>
            <person name="Vieira A."/>
            <person name="Brugerolle De Fraissinette N."/>
            <person name="Rezende De Castro R."/>
            <person name="Schneider M.P."/>
            <person name="Vasconcelos V."/>
            <person name="Leao P.N."/>
        </authorList>
    </citation>
    <scope>NUCLEOTIDE SEQUENCE</scope>
    <source>
        <strain evidence="1">LEGE 11480</strain>
    </source>
</reference>
<comment type="caution">
    <text evidence="1">The sequence shown here is derived from an EMBL/GenBank/DDBJ whole genome shotgun (WGS) entry which is preliminary data.</text>
</comment>
<dbReference type="AlphaFoldDB" id="A0A928VRB0"/>
<evidence type="ECO:0000313" key="1">
    <source>
        <dbReference type="EMBL" id="MBE9033298.1"/>
    </source>
</evidence>
<keyword evidence="2" id="KW-1185">Reference proteome</keyword>
<evidence type="ECO:0008006" key="3">
    <source>
        <dbReference type="Google" id="ProtNLM"/>
    </source>
</evidence>
<dbReference type="RefSeq" id="WP_264328108.1">
    <property type="nucleotide sequence ID" value="NZ_JADEXQ010000175.1"/>
</dbReference>